<accession>A0A4C1ZAS5</accession>
<evidence type="ECO:0000313" key="2">
    <source>
        <dbReference type="Proteomes" id="UP000299102"/>
    </source>
</evidence>
<dbReference type="EMBL" id="BGZK01001679">
    <property type="protein sequence ID" value="GBP84452.1"/>
    <property type="molecule type" value="Genomic_DNA"/>
</dbReference>
<organism evidence="1 2">
    <name type="scientific">Eumeta variegata</name>
    <name type="common">Bagworm moth</name>
    <name type="synonym">Eumeta japonica</name>
    <dbReference type="NCBI Taxonomy" id="151549"/>
    <lineage>
        <taxon>Eukaryota</taxon>
        <taxon>Metazoa</taxon>
        <taxon>Ecdysozoa</taxon>
        <taxon>Arthropoda</taxon>
        <taxon>Hexapoda</taxon>
        <taxon>Insecta</taxon>
        <taxon>Pterygota</taxon>
        <taxon>Neoptera</taxon>
        <taxon>Endopterygota</taxon>
        <taxon>Lepidoptera</taxon>
        <taxon>Glossata</taxon>
        <taxon>Ditrysia</taxon>
        <taxon>Tineoidea</taxon>
        <taxon>Psychidae</taxon>
        <taxon>Oiketicinae</taxon>
        <taxon>Eumeta</taxon>
    </lineage>
</organism>
<reference evidence="1 2" key="1">
    <citation type="journal article" date="2019" name="Commun. Biol.">
        <title>The bagworm genome reveals a unique fibroin gene that provides high tensile strength.</title>
        <authorList>
            <person name="Kono N."/>
            <person name="Nakamura H."/>
            <person name="Ohtoshi R."/>
            <person name="Tomita M."/>
            <person name="Numata K."/>
            <person name="Arakawa K."/>
        </authorList>
    </citation>
    <scope>NUCLEOTIDE SEQUENCE [LARGE SCALE GENOMIC DNA]</scope>
</reference>
<sequence>MCYERSRCCRRSPARAPPAAAAYDSGGVISAVFVAARSPNDEVAGNYILATAERLLAGNGAIEFHNIYGDATRADSAAGDTRVRVVGRSRARVRRRVIQPRRLPSKNYAPQQKYETKPVFVLGGVPAALVPDVFLPSFSYVSTRFIRLRVYHVAGACASASGLVGQQIRASATNPQRGER</sequence>
<evidence type="ECO:0000313" key="1">
    <source>
        <dbReference type="EMBL" id="GBP84452.1"/>
    </source>
</evidence>
<dbReference type="Proteomes" id="UP000299102">
    <property type="component" value="Unassembled WGS sequence"/>
</dbReference>
<proteinExistence type="predicted"/>
<dbReference type="AlphaFoldDB" id="A0A4C1ZAS5"/>
<keyword evidence="2" id="KW-1185">Reference proteome</keyword>
<comment type="caution">
    <text evidence="1">The sequence shown here is derived from an EMBL/GenBank/DDBJ whole genome shotgun (WGS) entry which is preliminary data.</text>
</comment>
<name>A0A4C1ZAS5_EUMVA</name>
<protein>
    <submittedName>
        <fullName evidence="1">Uncharacterized protein</fullName>
    </submittedName>
</protein>
<gene>
    <name evidence="1" type="ORF">EVAR_62750_1</name>
</gene>